<evidence type="ECO:0000259" key="7">
    <source>
        <dbReference type="Pfam" id="PF04321"/>
    </source>
</evidence>
<keyword evidence="6" id="KW-0521">NADP</keyword>
<feature type="domain" description="RmlD-like substrate binding" evidence="7">
    <location>
        <begin position="3"/>
        <end position="283"/>
    </location>
</feature>
<comment type="catalytic activity">
    <reaction evidence="5 6">
        <text>dTDP-beta-L-rhamnose + NADP(+) = dTDP-4-dehydro-beta-L-rhamnose + NADPH + H(+)</text>
        <dbReference type="Rhea" id="RHEA:21796"/>
        <dbReference type="ChEBI" id="CHEBI:15378"/>
        <dbReference type="ChEBI" id="CHEBI:57510"/>
        <dbReference type="ChEBI" id="CHEBI:57783"/>
        <dbReference type="ChEBI" id="CHEBI:58349"/>
        <dbReference type="ChEBI" id="CHEBI:62830"/>
        <dbReference type="EC" id="1.1.1.133"/>
    </reaction>
</comment>
<comment type="function">
    <text evidence="6">Catalyzes the reduction of dTDP-6-deoxy-L-lyxo-4-hexulose to yield dTDP-L-rhamnose.</text>
</comment>
<dbReference type="STRING" id="121719.APZ00_06040"/>
<organism evidence="8 9">
    <name type="scientific">Pannonibacter phragmitetus</name>
    <dbReference type="NCBI Taxonomy" id="121719"/>
    <lineage>
        <taxon>Bacteria</taxon>
        <taxon>Pseudomonadati</taxon>
        <taxon>Pseudomonadota</taxon>
        <taxon>Alphaproteobacteria</taxon>
        <taxon>Hyphomicrobiales</taxon>
        <taxon>Stappiaceae</taxon>
        <taxon>Pannonibacter</taxon>
    </lineage>
</organism>
<dbReference type="InterPro" id="IPR005913">
    <property type="entry name" value="dTDP_dehydrorham_reduct"/>
</dbReference>
<dbReference type="GO" id="GO:0019305">
    <property type="term" value="P:dTDP-rhamnose biosynthetic process"/>
    <property type="evidence" value="ECO:0007669"/>
    <property type="project" value="UniProtKB-UniPathway"/>
</dbReference>
<evidence type="ECO:0000313" key="8">
    <source>
        <dbReference type="EMBL" id="ALV29895.1"/>
    </source>
</evidence>
<keyword evidence="9" id="KW-1185">Reference proteome</keyword>
<dbReference type="KEGG" id="pphr:APZ00_06040"/>
<evidence type="ECO:0000313" key="9">
    <source>
        <dbReference type="Proteomes" id="UP000064921"/>
    </source>
</evidence>
<evidence type="ECO:0000256" key="2">
    <source>
        <dbReference type="ARBA" id="ARBA00010944"/>
    </source>
</evidence>
<reference evidence="8 9" key="1">
    <citation type="submission" date="2015-10" db="EMBL/GenBank/DDBJ databases">
        <title>The world's first case of liver abscess caused by Pannonibacter phragmitetus.</title>
        <authorList>
            <person name="Ming D."/>
            <person name="Wang M."/>
            <person name="Zhou Y."/>
            <person name="Jiang T."/>
            <person name="Hu S."/>
        </authorList>
    </citation>
    <scope>NUCLEOTIDE SEQUENCE [LARGE SCALE GENOMIC DNA]</scope>
    <source>
        <strain evidence="8 9">31801</strain>
    </source>
</reference>
<evidence type="ECO:0000256" key="5">
    <source>
        <dbReference type="ARBA" id="ARBA00048200"/>
    </source>
</evidence>
<dbReference type="InterPro" id="IPR029903">
    <property type="entry name" value="RmlD-like-bd"/>
</dbReference>
<dbReference type="PANTHER" id="PTHR10491">
    <property type="entry name" value="DTDP-4-DEHYDRORHAMNOSE REDUCTASE"/>
    <property type="match status" value="1"/>
</dbReference>
<dbReference type="EC" id="1.1.1.133" evidence="3 6"/>
<dbReference type="Proteomes" id="UP000064921">
    <property type="component" value="Chromosome"/>
</dbReference>
<dbReference type="Pfam" id="PF04321">
    <property type="entry name" value="RmlD_sub_bind"/>
    <property type="match status" value="1"/>
</dbReference>
<comment type="similarity">
    <text evidence="2 6">Belongs to the dTDP-4-dehydrorhamnose reductase family.</text>
</comment>
<comment type="pathway">
    <text evidence="1 6">Carbohydrate biosynthesis; dTDP-L-rhamnose biosynthesis.</text>
</comment>
<evidence type="ECO:0000256" key="1">
    <source>
        <dbReference type="ARBA" id="ARBA00004781"/>
    </source>
</evidence>
<dbReference type="Gene3D" id="3.40.50.720">
    <property type="entry name" value="NAD(P)-binding Rossmann-like Domain"/>
    <property type="match status" value="1"/>
</dbReference>
<dbReference type="AlphaFoldDB" id="A0A0U3N020"/>
<evidence type="ECO:0000256" key="6">
    <source>
        <dbReference type="RuleBase" id="RU364082"/>
    </source>
</evidence>
<dbReference type="GO" id="GO:0008831">
    <property type="term" value="F:dTDP-4-dehydrorhamnose reductase activity"/>
    <property type="evidence" value="ECO:0007669"/>
    <property type="project" value="UniProtKB-EC"/>
</dbReference>
<protein>
    <recommendedName>
        <fullName evidence="4 6">dTDP-4-dehydrorhamnose reductase</fullName>
        <ecNumber evidence="3 6">1.1.1.133</ecNumber>
    </recommendedName>
</protein>
<dbReference type="EMBL" id="CP013068">
    <property type="protein sequence ID" value="ALV29895.1"/>
    <property type="molecule type" value="Genomic_DNA"/>
</dbReference>
<dbReference type="UniPathway" id="UPA00124"/>
<dbReference type="InterPro" id="IPR036291">
    <property type="entry name" value="NAD(P)-bd_dom_sf"/>
</dbReference>
<proteinExistence type="inferred from homology"/>
<accession>A0A0U3N020</accession>
<dbReference type="PANTHER" id="PTHR10491:SF4">
    <property type="entry name" value="METHIONINE ADENOSYLTRANSFERASE 2 SUBUNIT BETA"/>
    <property type="match status" value="1"/>
</dbReference>
<dbReference type="GO" id="GO:0005829">
    <property type="term" value="C:cytosol"/>
    <property type="evidence" value="ECO:0007669"/>
    <property type="project" value="TreeGrafter"/>
</dbReference>
<comment type="cofactor">
    <cofactor evidence="6">
        <name>Mg(2+)</name>
        <dbReference type="ChEBI" id="CHEBI:18420"/>
    </cofactor>
    <text evidence="6">Binds 1 Mg(2+) ion per monomer.</text>
</comment>
<evidence type="ECO:0000256" key="4">
    <source>
        <dbReference type="ARBA" id="ARBA00017099"/>
    </source>
</evidence>
<gene>
    <name evidence="8" type="ORF">APZ00_06040</name>
</gene>
<name>A0A0U3N020_9HYPH</name>
<dbReference type="CDD" id="cd05254">
    <property type="entry name" value="dTDP_HR_like_SDR_e"/>
    <property type="match status" value="1"/>
</dbReference>
<keyword evidence="6" id="KW-0560">Oxidoreductase</keyword>
<sequence>MQSVLVIGATGMLGHQCCAQLSQRFSVTGTVRGDAGAFSGLPAFRNVQLAGGISTSGLDGLEALLADLRPHAVLNCVGVIKQLASEASSETMIATNALFPHQLARLCGLYGSRLIHFSTDCVFSGAAGNYREGDLTDARDVYGLSKLLGEVTDGNALTLRTSIIGLELNHFLSLAEWVISNKGGKVRGFTNAIFSGFTTPVLARLAGDIIASHPDLSGLYHASAEPISKYDLVKLINDELKLGIEIEAYPDFRCDRSLDSSRLQDAIGFRAPSWQHMIAELGSQYAIREQSL</sequence>
<dbReference type="SUPFAM" id="SSF51735">
    <property type="entry name" value="NAD(P)-binding Rossmann-fold domains"/>
    <property type="match status" value="1"/>
</dbReference>
<dbReference type="RefSeq" id="WP_058900576.1">
    <property type="nucleotide sequence ID" value="NZ_QXER01000009.1"/>
</dbReference>
<evidence type="ECO:0000256" key="3">
    <source>
        <dbReference type="ARBA" id="ARBA00012929"/>
    </source>
</evidence>